<dbReference type="EMBL" id="BARS01000996">
    <property type="protein sequence ID" value="GAF84820.1"/>
    <property type="molecule type" value="Genomic_DNA"/>
</dbReference>
<protein>
    <submittedName>
        <fullName evidence="1">Uncharacterized protein</fullName>
    </submittedName>
</protein>
<reference evidence="1" key="1">
    <citation type="journal article" date="2014" name="Front. Microbiol.">
        <title>High frequency of phylogenetically diverse reductive dehalogenase-homologous genes in deep subseafloor sedimentary metagenomes.</title>
        <authorList>
            <person name="Kawai M."/>
            <person name="Futagami T."/>
            <person name="Toyoda A."/>
            <person name="Takaki Y."/>
            <person name="Nishi S."/>
            <person name="Hori S."/>
            <person name="Arai W."/>
            <person name="Tsubouchi T."/>
            <person name="Morono Y."/>
            <person name="Uchiyama I."/>
            <person name="Ito T."/>
            <person name="Fujiyama A."/>
            <person name="Inagaki F."/>
            <person name="Takami H."/>
        </authorList>
    </citation>
    <scope>NUCLEOTIDE SEQUENCE</scope>
    <source>
        <strain evidence="1">Expedition CK06-06</strain>
    </source>
</reference>
<gene>
    <name evidence="1" type="ORF">S01H1_02132</name>
</gene>
<dbReference type="AlphaFoldDB" id="X0U8J0"/>
<accession>X0U8J0</accession>
<name>X0U8J0_9ZZZZ</name>
<sequence length="74" mass="8506">MDYSRTGNPINLPTNTGAYAMRTKHFKYLMTDKELKDTQKVARLCGLKWQALAARPKVAKELIDKWLPVDVRAK</sequence>
<proteinExistence type="predicted"/>
<comment type="caution">
    <text evidence="1">The sequence shown here is derived from an EMBL/GenBank/DDBJ whole genome shotgun (WGS) entry which is preliminary data.</text>
</comment>
<organism evidence="1">
    <name type="scientific">marine sediment metagenome</name>
    <dbReference type="NCBI Taxonomy" id="412755"/>
    <lineage>
        <taxon>unclassified sequences</taxon>
        <taxon>metagenomes</taxon>
        <taxon>ecological metagenomes</taxon>
    </lineage>
</organism>
<evidence type="ECO:0000313" key="1">
    <source>
        <dbReference type="EMBL" id="GAF84820.1"/>
    </source>
</evidence>